<organism evidence="1 2">
    <name type="scientific">Pristionchus fissidentatus</name>
    <dbReference type="NCBI Taxonomy" id="1538716"/>
    <lineage>
        <taxon>Eukaryota</taxon>
        <taxon>Metazoa</taxon>
        <taxon>Ecdysozoa</taxon>
        <taxon>Nematoda</taxon>
        <taxon>Chromadorea</taxon>
        <taxon>Rhabditida</taxon>
        <taxon>Rhabditina</taxon>
        <taxon>Diplogasteromorpha</taxon>
        <taxon>Diplogasteroidea</taxon>
        <taxon>Neodiplogasteridae</taxon>
        <taxon>Pristionchus</taxon>
    </lineage>
</organism>
<dbReference type="EMBL" id="BTSY01000006">
    <property type="protein sequence ID" value="GMT31746.1"/>
    <property type="molecule type" value="Genomic_DNA"/>
</dbReference>
<evidence type="ECO:0000313" key="1">
    <source>
        <dbReference type="EMBL" id="GMT31746.1"/>
    </source>
</evidence>
<evidence type="ECO:0000313" key="2">
    <source>
        <dbReference type="Proteomes" id="UP001432322"/>
    </source>
</evidence>
<gene>
    <name evidence="1" type="ORF">PFISCL1PPCAC_23043</name>
</gene>
<comment type="caution">
    <text evidence="1">The sequence shown here is derived from an EMBL/GenBank/DDBJ whole genome shotgun (WGS) entry which is preliminary data.</text>
</comment>
<sequence length="126" mass="14088">SARPLVISWDGREGARRVRMDGRRGARTESGRRRLLAGGLRMPVARVAAVSETEVDSGRGGIVGGDDAVRLFHVVTSVFHGFLAADARRQHSHHRDQRPERQQQLQPWLQKCHSCNSLQHHAELVT</sequence>
<reference evidence="1" key="1">
    <citation type="submission" date="2023-10" db="EMBL/GenBank/DDBJ databases">
        <title>Genome assembly of Pristionchus species.</title>
        <authorList>
            <person name="Yoshida K."/>
            <person name="Sommer R.J."/>
        </authorList>
    </citation>
    <scope>NUCLEOTIDE SEQUENCE</scope>
    <source>
        <strain evidence="1">RS5133</strain>
    </source>
</reference>
<accession>A0AAV5WLB2</accession>
<protein>
    <submittedName>
        <fullName evidence="1">Uncharacterized protein</fullName>
    </submittedName>
</protein>
<dbReference type="AlphaFoldDB" id="A0AAV5WLB2"/>
<keyword evidence="2" id="KW-1185">Reference proteome</keyword>
<proteinExistence type="predicted"/>
<dbReference type="Proteomes" id="UP001432322">
    <property type="component" value="Unassembled WGS sequence"/>
</dbReference>
<feature type="non-terminal residue" evidence="1">
    <location>
        <position position="1"/>
    </location>
</feature>
<name>A0AAV5WLB2_9BILA</name>